<dbReference type="Pfam" id="PF19018">
    <property type="entry name" value="Vanin_C"/>
    <property type="match status" value="1"/>
</dbReference>
<dbReference type="AlphaFoldDB" id="A0AAV6Z0D1"/>
<dbReference type="Proteomes" id="UP000824782">
    <property type="component" value="Unassembled WGS sequence"/>
</dbReference>
<dbReference type="PANTHER" id="PTHR10609:SF27">
    <property type="entry name" value="CN HYDROLASE DOMAIN-CONTAINING PROTEIN-RELATED"/>
    <property type="match status" value="1"/>
</dbReference>
<sequence length="216" mass="24345">GSGIFSPDKVVPYYYNMQNESGHLLISELNSHPRNSSTYYPITWNQYSSQNDICPSESQVFNGLIFHDKYTFTELKELHGEYSICQNDFCCHLNYAIGEWDSDEVYVFGVFDGLHTVEGEYYLQICTLLKCQSTNLTSCGESVESASTKFDSFSISGSFSTSFVFPEVLLTNVHLAPDMFQVFKDGRLTSKSGISSHPLLSATLFGRLYQKDPTSK</sequence>
<evidence type="ECO:0000313" key="4">
    <source>
        <dbReference type="Proteomes" id="UP000824782"/>
    </source>
</evidence>
<organism evidence="3 4">
    <name type="scientific">Engystomops pustulosus</name>
    <name type="common">Tungara frog</name>
    <name type="synonym">Physalaemus pustulosus</name>
    <dbReference type="NCBI Taxonomy" id="76066"/>
    <lineage>
        <taxon>Eukaryota</taxon>
        <taxon>Metazoa</taxon>
        <taxon>Chordata</taxon>
        <taxon>Craniata</taxon>
        <taxon>Vertebrata</taxon>
        <taxon>Euteleostomi</taxon>
        <taxon>Amphibia</taxon>
        <taxon>Batrachia</taxon>
        <taxon>Anura</taxon>
        <taxon>Neobatrachia</taxon>
        <taxon>Hyloidea</taxon>
        <taxon>Leptodactylidae</taxon>
        <taxon>Leiuperinae</taxon>
        <taxon>Engystomops</taxon>
    </lineage>
</organism>
<dbReference type="InterPro" id="IPR043957">
    <property type="entry name" value="Vanin_C"/>
</dbReference>
<dbReference type="InterPro" id="IPR040154">
    <property type="entry name" value="Biotinidase/VNN"/>
</dbReference>
<proteinExistence type="predicted"/>
<dbReference type="EMBL" id="WNYA01009382">
    <property type="protein sequence ID" value="KAG8540755.1"/>
    <property type="molecule type" value="Genomic_DNA"/>
</dbReference>
<evidence type="ECO:0000313" key="3">
    <source>
        <dbReference type="EMBL" id="KAG8540755.1"/>
    </source>
</evidence>
<dbReference type="GO" id="GO:0015939">
    <property type="term" value="P:pantothenate metabolic process"/>
    <property type="evidence" value="ECO:0007669"/>
    <property type="project" value="TreeGrafter"/>
</dbReference>
<accession>A0AAV6Z0D1</accession>
<evidence type="ECO:0000256" key="1">
    <source>
        <dbReference type="ARBA" id="ARBA00022801"/>
    </source>
</evidence>
<dbReference type="GO" id="GO:0017159">
    <property type="term" value="F:pantetheine hydrolase activity"/>
    <property type="evidence" value="ECO:0007669"/>
    <property type="project" value="TreeGrafter"/>
</dbReference>
<gene>
    <name evidence="3" type="ORF">GDO81_018633</name>
</gene>
<evidence type="ECO:0000259" key="2">
    <source>
        <dbReference type="Pfam" id="PF19018"/>
    </source>
</evidence>
<feature type="non-terminal residue" evidence="3">
    <location>
        <position position="1"/>
    </location>
</feature>
<keyword evidence="4" id="KW-1185">Reference proteome</keyword>
<keyword evidence="1" id="KW-0378">Hydrolase</keyword>
<reference evidence="3" key="1">
    <citation type="thesis" date="2020" institute="ProQuest LLC" country="789 East Eisenhower Parkway, Ann Arbor, MI, USA">
        <title>Comparative Genomics and Chromosome Evolution.</title>
        <authorList>
            <person name="Mudd A.B."/>
        </authorList>
    </citation>
    <scope>NUCLEOTIDE SEQUENCE</scope>
    <source>
        <strain evidence="3">237g6f4</strain>
        <tissue evidence="3">Blood</tissue>
    </source>
</reference>
<name>A0AAV6Z0D1_ENGPU</name>
<comment type="caution">
    <text evidence="3">The sequence shown here is derived from an EMBL/GenBank/DDBJ whole genome shotgun (WGS) entry which is preliminary data.</text>
</comment>
<dbReference type="PANTHER" id="PTHR10609">
    <property type="entry name" value="BIOTINIDASE-RELATED"/>
    <property type="match status" value="1"/>
</dbReference>
<protein>
    <recommendedName>
        <fullName evidence="2">Vanin C-terminal domain-containing protein</fullName>
    </recommendedName>
</protein>
<feature type="domain" description="Vanin C-terminal" evidence="2">
    <location>
        <begin position="66"/>
        <end position="212"/>
    </location>
</feature>